<organism evidence="1 2">
    <name type="scientific">Streptomyces sp. 900105755</name>
    <dbReference type="NCBI Taxonomy" id="3154389"/>
    <lineage>
        <taxon>Bacteria</taxon>
        <taxon>Bacillati</taxon>
        <taxon>Actinomycetota</taxon>
        <taxon>Actinomycetes</taxon>
        <taxon>Kitasatosporales</taxon>
        <taxon>Streptomycetaceae</taxon>
        <taxon>Streptomyces</taxon>
    </lineage>
</organism>
<evidence type="ECO:0008006" key="3">
    <source>
        <dbReference type="Google" id="ProtNLM"/>
    </source>
</evidence>
<accession>A0ABV1TMG8</accession>
<dbReference type="EMBL" id="JBEOZM010000015">
    <property type="protein sequence ID" value="MER6271236.1"/>
    <property type="molecule type" value="Genomic_DNA"/>
</dbReference>
<name>A0ABV1TMG8_9ACTN</name>
<dbReference type="Gene3D" id="1.10.4080.10">
    <property type="entry name" value="ADP-ribosylation/Crystallin J1"/>
    <property type="match status" value="1"/>
</dbReference>
<dbReference type="RefSeq" id="WP_351959645.1">
    <property type="nucleotide sequence ID" value="NZ_JBEOZM010000015.1"/>
</dbReference>
<proteinExistence type="predicted"/>
<dbReference type="SUPFAM" id="SSF101478">
    <property type="entry name" value="ADP-ribosylglycohydrolase"/>
    <property type="match status" value="1"/>
</dbReference>
<evidence type="ECO:0000313" key="1">
    <source>
        <dbReference type="EMBL" id="MER6271236.1"/>
    </source>
</evidence>
<evidence type="ECO:0000313" key="2">
    <source>
        <dbReference type="Proteomes" id="UP001490365"/>
    </source>
</evidence>
<dbReference type="Proteomes" id="UP001490365">
    <property type="component" value="Unassembled WGS sequence"/>
</dbReference>
<sequence length="59" mass="6249">MPAMVGVLTGALNGADALPRRWREKMDRVRGHCLPHLTGTSLTAIADDLADASGGDPRH</sequence>
<protein>
    <recommendedName>
        <fullName evidence="3">ADP-ribosylglycohydrolase family protein</fullName>
    </recommendedName>
</protein>
<gene>
    <name evidence="1" type="ORF">ABT211_28665</name>
</gene>
<reference evidence="1 2" key="1">
    <citation type="submission" date="2024-06" db="EMBL/GenBank/DDBJ databases">
        <title>The Natural Products Discovery Center: Release of the First 8490 Sequenced Strains for Exploring Actinobacteria Biosynthetic Diversity.</title>
        <authorList>
            <person name="Kalkreuter E."/>
            <person name="Kautsar S.A."/>
            <person name="Yang D."/>
            <person name="Bader C.D."/>
            <person name="Teijaro C.N."/>
            <person name="Fluegel L."/>
            <person name="Davis C.M."/>
            <person name="Simpson J.R."/>
            <person name="Lauterbach L."/>
            <person name="Steele A.D."/>
            <person name="Gui C."/>
            <person name="Meng S."/>
            <person name="Li G."/>
            <person name="Viehrig K."/>
            <person name="Ye F."/>
            <person name="Su P."/>
            <person name="Kiefer A.F."/>
            <person name="Nichols A."/>
            <person name="Cepeda A.J."/>
            <person name="Yan W."/>
            <person name="Fan B."/>
            <person name="Jiang Y."/>
            <person name="Adhikari A."/>
            <person name="Zheng C.-J."/>
            <person name="Schuster L."/>
            <person name="Cowan T.M."/>
            <person name="Smanski M.J."/>
            <person name="Chevrette M.G."/>
            <person name="De Carvalho L.P.S."/>
            <person name="Shen B."/>
        </authorList>
    </citation>
    <scope>NUCLEOTIDE SEQUENCE [LARGE SCALE GENOMIC DNA]</scope>
    <source>
        <strain evidence="1 2">NPDC001694</strain>
    </source>
</reference>
<keyword evidence="2" id="KW-1185">Reference proteome</keyword>
<comment type="caution">
    <text evidence="1">The sequence shown here is derived from an EMBL/GenBank/DDBJ whole genome shotgun (WGS) entry which is preliminary data.</text>
</comment>
<dbReference type="InterPro" id="IPR036705">
    <property type="entry name" value="Ribosyl_crysJ1_sf"/>
</dbReference>